<keyword evidence="2" id="KW-1185">Reference proteome</keyword>
<name>M1DU89_SOLTU</name>
<proteinExistence type="predicted"/>
<organism evidence="1 2">
    <name type="scientific">Solanum tuberosum</name>
    <name type="common">Potato</name>
    <dbReference type="NCBI Taxonomy" id="4113"/>
    <lineage>
        <taxon>Eukaryota</taxon>
        <taxon>Viridiplantae</taxon>
        <taxon>Streptophyta</taxon>
        <taxon>Embryophyta</taxon>
        <taxon>Tracheophyta</taxon>
        <taxon>Spermatophyta</taxon>
        <taxon>Magnoliopsida</taxon>
        <taxon>eudicotyledons</taxon>
        <taxon>Gunneridae</taxon>
        <taxon>Pentapetalae</taxon>
        <taxon>asterids</taxon>
        <taxon>lamiids</taxon>
        <taxon>Solanales</taxon>
        <taxon>Solanaceae</taxon>
        <taxon>Solanoideae</taxon>
        <taxon>Solaneae</taxon>
        <taxon>Solanum</taxon>
    </lineage>
</organism>
<dbReference type="EnsemblPlants" id="PGSC0003DMT400094488">
    <property type="protein sequence ID" value="PGSC0003DMT400094488"/>
    <property type="gene ID" value="PGSC0003DMG400044059"/>
</dbReference>
<protein>
    <submittedName>
        <fullName evidence="1">Uncharacterized protein</fullName>
    </submittedName>
</protein>
<reference evidence="1" key="2">
    <citation type="submission" date="2015-06" db="UniProtKB">
        <authorList>
            <consortium name="EnsemblPlants"/>
        </authorList>
    </citation>
    <scope>IDENTIFICATION</scope>
    <source>
        <strain evidence="1">DM1-3 516 R44</strain>
    </source>
</reference>
<evidence type="ECO:0000313" key="1">
    <source>
        <dbReference type="EnsemblPlants" id="PGSC0003DMT400094488"/>
    </source>
</evidence>
<dbReference type="Proteomes" id="UP000011115">
    <property type="component" value="Unassembled WGS sequence"/>
</dbReference>
<dbReference type="Gramene" id="PGSC0003DMT400094488">
    <property type="protein sequence ID" value="PGSC0003DMT400094488"/>
    <property type="gene ID" value="PGSC0003DMG400044059"/>
</dbReference>
<accession>M1DU89</accession>
<dbReference type="InParanoid" id="M1DU89"/>
<sequence length="303" mass="33968">MASLKNFDPHFLNSIKVNILSSFSDSSVDSLISQPPKTKASTVKKKELKKPRLLCGLEFFEEVVRLFYANICVSNDSGELETLVMGSCIIVNELLFEDVFGTKFFGVIPYMNGTWPDDFEGPDYFEVGNKWVKKDSVQARADTSKPTKISAESASLLLQDFDELKTLILVVESGLETLQDAVEKVFRLEKDTSTKNSYSCRSKNVECYYNSFCGLGQEGRNQFTANANAFLCDDVFRIRIVGGNLANLHLHSISAMKNLRLEKVEEEEVEVEEEKFPHQIKLVPASDIVTMGNSSGKRLIIVT</sequence>
<reference evidence="2" key="1">
    <citation type="journal article" date="2011" name="Nature">
        <title>Genome sequence and analysis of the tuber crop potato.</title>
        <authorList>
            <consortium name="The Potato Genome Sequencing Consortium"/>
        </authorList>
    </citation>
    <scope>NUCLEOTIDE SEQUENCE [LARGE SCALE GENOMIC DNA]</scope>
    <source>
        <strain evidence="2">cv. DM1-3 516 R44</strain>
    </source>
</reference>
<dbReference type="PaxDb" id="4113-PGSC0003DMT400094488"/>
<dbReference type="AlphaFoldDB" id="M1DU89"/>
<dbReference type="HOGENOM" id="CLU_919533_0_0_1"/>
<evidence type="ECO:0000313" key="2">
    <source>
        <dbReference type="Proteomes" id="UP000011115"/>
    </source>
</evidence>